<dbReference type="OrthoDB" id="9787557at2"/>
<feature type="domain" description="ABC transporter" evidence="8">
    <location>
        <begin position="479"/>
        <end position="715"/>
    </location>
</feature>
<feature type="transmembrane region" description="Helical" evidence="7">
    <location>
        <begin position="301"/>
        <end position="320"/>
    </location>
</feature>
<name>A0A0H3FYN0_KLEAK</name>
<feature type="transmembrane region" description="Helical" evidence="7">
    <location>
        <begin position="201"/>
        <end position="218"/>
    </location>
</feature>
<dbReference type="NCBIfam" id="TIGR03375">
    <property type="entry name" value="type_I_sec_LssB"/>
    <property type="match status" value="1"/>
</dbReference>
<dbReference type="InterPro" id="IPR017750">
    <property type="entry name" value="ATPase_T1SS"/>
</dbReference>
<dbReference type="Pfam" id="PF00664">
    <property type="entry name" value="ABC_membrane"/>
    <property type="match status" value="1"/>
</dbReference>
<keyword evidence="3" id="KW-0547">Nucleotide-binding</keyword>
<dbReference type="InterPro" id="IPR003439">
    <property type="entry name" value="ABC_transporter-like_ATP-bd"/>
</dbReference>
<protein>
    <submittedName>
        <fullName evidence="10">Putative ABC transporter, transmembrane region</fullName>
    </submittedName>
</protein>
<dbReference type="InterPro" id="IPR003593">
    <property type="entry name" value="AAA+_ATPase"/>
</dbReference>
<dbReference type="RefSeq" id="WP_015367419.1">
    <property type="nucleotide sequence ID" value="NC_015663.1"/>
</dbReference>
<dbReference type="PROSITE" id="PS50929">
    <property type="entry name" value="ABC_TM1F"/>
    <property type="match status" value="1"/>
</dbReference>
<dbReference type="GO" id="GO:0034040">
    <property type="term" value="F:ATPase-coupled lipid transmembrane transporter activity"/>
    <property type="evidence" value="ECO:0007669"/>
    <property type="project" value="TreeGrafter"/>
</dbReference>
<accession>A0A0H3FYN0</accession>
<dbReference type="PROSITE" id="PS50893">
    <property type="entry name" value="ABC_TRANSPORTER_2"/>
    <property type="match status" value="1"/>
</dbReference>
<dbReference type="SUPFAM" id="SSF52540">
    <property type="entry name" value="P-loop containing nucleoside triphosphate hydrolases"/>
    <property type="match status" value="1"/>
</dbReference>
<sequence length="715" mass="79496">MSEQPHHSDIPHLLDWANAMAFVASHYRQSYSPGTLHAAAEWATQKTLPDALKHLCRHAGLHCQFLNGNDRRMSAWRLPLVVQLKDGQIGIIESFDLNNLVGIRFVKELTLLSQWPLDALLAEIELTVAFRPASPEKDIRTESYLARFQPDWLRKIVLKDIRPYMHVMLASLAINVLALAGILFSMQVYDRVIPAQSYPTLYVLFSGVLIAAVFNFILKITRGHVTDLLGKRGDIRISDRVFGHALRLKNSAVPRSTGSFISQIRELEQVREMMTSTMMTVIADLPFFILFQLVLFIVSPWLSWIAPVATILMLLPGFLLQKKLAELANKNQHESTLRNAILVESIQGLPDIKMMQAESRFLQQWNSYVAITAESGVKTRKVTHGLVSWGMSIQNLLYATVVVVGAPLVINGDITTGAMVAASMLSSRMVAPMTALCGVLARWQQVKVAKASLDNLMALPVEGGQDEPRIHRAVLHGNYEFRNAEFRYGKDNGPIPLRIKQLSIKAGEKIAILGRIGAGKSTLLQAMMGNVELASGELRLDDLALPQIDLADIRRNATLLTQEARLFHGTLRENLTLGRPMASDDELVKVLELCGAMEFVSKLPMGLEHLVMEGGLGLSGGQRQSLLLARSLLRDPNIILLDEPTSFFDERTEKAFVEQLAHWVGERTLIIATHKAAVLSIVDRILVIQDGQLALDKPKATVFEQEKARGQVVNI</sequence>
<dbReference type="eggNOG" id="COG2274">
    <property type="taxonomic scope" value="Bacteria"/>
</dbReference>
<dbReference type="GO" id="GO:0016887">
    <property type="term" value="F:ATP hydrolysis activity"/>
    <property type="evidence" value="ECO:0007669"/>
    <property type="project" value="InterPro"/>
</dbReference>
<reference evidence="10 11" key="1">
    <citation type="journal article" date="2012" name="J. Bacteriol.">
        <title>Complete genome sequence of Enterobacter aerogenes KCTC 2190.</title>
        <authorList>
            <person name="Shin S.H."/>
            <person name="Kim S."/>
            <person name="Kim J.Y."/>
            <person name="Lee S."/>
            <person name="Um Y."/>
            <person name="Oh M.K."/>
            <person name="Kim Y.R."/>
            <person name="Lee J."/>
            <person name="Yang K.S."/>
        </authorList>
    </citation>
    <scope>NUCLEOTIDE SEQUENCE [LARGE SCALE GENOMIC DNA]</scope>
    <source>
        <strain evidence="10 11">KCTC 2190</strain>
    </source>
</reference>
<feature type="transmembrane region" description="Helical" evidence="7">
    <location>
        <begin position="273"/>
        <end position="295"/>
    </location>
</feature>
<gene>
    <name evidence="10" type="ordered locus">EAE_15405</name>
</gene>
<dbReference type="InterPro" id="IPR039421">
    <property type="entry name" value="Type_1_exporter"/>
</dbReference>
<keyword evidence="11" id="KW-1185">Reference proteome</keyword>
<organism evidence="10 11">
    <name type="scientific">Klebsiella aerogenes (strain ATCC 13048 / DSM 30053 / CCUG 1429 / JCM 1235 / KCTC 2190 / NBRC 13534 / NCIMB 10102 / NCTC 10006 / CDC 819-56)</name>
    <name type="common">Enterobacter aerogenes</name>
    <dbReference type="NCBI Taxonomy" id="1028307"/>
    <lineage>
        <taxon>Bacteria</taxon>
        <taxon>Pseudomonadati</taxon>
        <taxon>Pseudomonadota</taxon>
        <taxon>Gammaproteobacteria</taxon>
        <taxon>Enterobacterales</taxon>
        <taxon>Enterobacteriaceae</taxon>
        <taxon>Klebsiella/Raoultella group</taxon>
        <taxon>Klebsiella</taxon>
    </lineage>
</organism>
<dbReference type="GO" id="GO:0140359">
    <property type="term" value="F:ABC-type transporter activity"/>
    <property type="evidence" value="ECO:0007669"/>
    <property type="project" value="InterPro"/>
</dbReference>
<dbReference type="SMART" id="SM00382">
    <property type="entry name" value="AAA"/>
    <property type="match status" value="1"/>
</dbReference>
<dbReference type="GO" id="GO:0005886">
    <property type="term" value="C:plasma membrane"/>
    <property type="evidence" value="ECO:0007669"/>
    <property type="project" value="UniProtKB-SubCell"/>
</dbReference>
<dbReference type="KEGG" id="eae:EAE_15405"/>
<evidence type="ECO:0000256" key="6">
    <source>
        <dbReference type="ARBA" id="ARBA00023136"/>
    </source>
</evidence>
<evidence type="ECO:0000256" key="2">
    <source>
        <dbReference type="ARBA" id="ARBA00022692"/>
    </source>
</evidence>
<evidence type="ECO:0000313" key="10">
    <source>
        <dbReference type="EMBL" id="AEG97992.1"/>
    </source>
</evidence>
<dbReference type="InterPro" id="IPR027417">
    <property type="entry name" value="P-loop_NTPase"/>
</dbReference>
<dbReference type="GO" id="GO:0005524">
    <property type="term" value="F:ATP binding"/>
    <property type="evidence" value="ECO:0007669"/>
    <property type="project" value="UniProtKB-KW"/>
</dbReference>
<dbReference type="GeneID" id="93311268"/>
<evidence type="ECO:0000259" key="8">
    <source>
        <dbReference type="PROSITE" id="PS50893"/>
    </source>
</evidence>
<dbReference type="Gene3D" id="3.90.70.10">
    <property type="entry name" value="Cysteine proteinases"/>
    <property type="match status" value="1"/>
</dbReference>
<feature type="domain" description="ABC transmembrane type-1" evidence="9">
    <location>
        <begin position="167"/>
        <end position="445"/>
    </location>
</feature>
<evidence type="ECO:0000256" key="3">
    <source>
        <dbReference type="ARBA" id="ARBA00022741"/>
    </source>
</evidence>
<feature type="transmembrane region" description="Helical" evidence="7">
    <location>
        <begin position="164"/>
        <end position="189"/>
    </location>
</feature>
<dbReference type="InterPro" id="IPR011527">
    <property type="entry name" value="ABC1_TM_dom"/>
</dbReference>
<keyword evidence="6 7" id="KW-0472">Membrane</keyword>
<dbReference type="InterPro" id="IPR036640">
    <property type="entry name" value="ABC1_TM_sf"/>
</dbReference>
<proteinExistence type="predicted"/>
<keyword evidence="2 7" id="KW-0812">Transmembrane</keyword>
<dbReference type="PANTHER" id="PTHR24221">
    <property type="entry name" value="ATP-BINDING CASSETTE SUB-FAMILY B"/>
    <property type="match status" value="1"/>
</dbReference>
<dbReference type="EMBL" id="CP002824">
    <property type="protein sequence ID" value="AEG97992.1"/>
    <property type="molecule type" value="Genomic_DNA"/>
</dbReference>
<comment type="subcellular location">
    <subcellularLocation>
        <location evidence="1">Cell membrane</location>
        <topology evidence="1">Multi-pass membrane protein</topology>
    </subcellularLocation>
</comment>
<evidence type="ECO:0000256" key="5">
    <source>
        <dbReference type="ARBA" id="ARBA00022989"/>
    </source>
</evidence>
<evidence type="ECO:0000313" key="11">
    <source>
        <dbReference type="Proteomes" id="UP000008881"/>
    </source>
</evidence>
<dbReference type="HOGENOM" id="CLU_000604_95_6_6"/>
<evidence type="ECO:0000256" key="7">
    <source>
        <dbReference type="SAM" id="Phobius"/>
    </source>
</evidence>
<keyword evidence="5 7" id="KW-1133">Transmembrane helix</keyword>
<dbReference type="Pfam" id="PF00005">
    <property type="entry name" value="ABC_tran"/>
    <property type="match status" value="1"/>
</dbReference>
<dbReference type="Gene3D" id="3.40.50.300">
    <property type="entry name" value="P-loop containing nucleotide triphosphate hydrolases"/>
    <property type="match status" value="1"/>
</dbReference>
<dbReference type="Proteomes" id="UP000008881">
    <property type="component" value="Chromosome"/>
</dbReference>
<keyword evidence="4" id="KW-0067">ATP-binding</keyword>
<evidence type="ECO:0000256" key="1">
    <source>
        <dbReference type="ARBA" id="ARBA00004651"/>
    </source>
</evidence>
<evidence type="ECO:0000259" key="9">
    <source>
        <dbReference type="PROSITE" id="PS50929"/>
    </source>
</evidence>
<dbReference type="SUPFAM" id="SSF90123">
    <property type="entry name" value="ABC transporter transmembrane region"/>
    <property type="match status" value="1"/>
</dbReference>
<dbReference type="CDD" id="cd18587">
    <property type="entry name" value="ABC_6TM_LapB_like"/>
    <property type="match status" value="1"/>
</dbReference>
<dbReference type="Gene3D" id="1.20.1560.10">
    <property type="entry name" value="ABC transporter type 1, transmembrane domain"/>
    <property type="match status" value="1"/>
</dbReference>
<dbReference type="AlphaFoldDB" id="A0A0H3FYN0"/>
<evidence type="ECO:0000256" key="4">
    <source>
        <dbReference type="ARBA" id="ARBA00022840"/>
    </source>
</evidence>
<dbReference type="PATRIC" id="fig|1028307.3.peg.3079"/>
<dbReference type="PANTHER" id="PTHR24221:SF248">
    <property type="entry name" value="ABC TRANSPORTER TRANSMEMBRANE REGION"/>
    <property type="match status" value="1"/>
</dbReference>